<dbReference type="EMBL" id="JANHOG010000974">
    <property type="protein sequence ID" value="KAJ3548015.1"/>
    <property type="molecule type" value="Genomic_DNA"/>
</dbReference>
<accession>A0ACC1SWM0</accession>
<dbReference type="Proteomes" id="UP001148662">
    <property type="component" value="Unassembled WGS sequence"/>
</dbReference>
<organism evidence="1 2">
    <name type="scientific">Phlebia brevispora</name>
    <dbReference type="NCBI Taxonomy" id="194682"/>
    <lineage>
        <taxon>Eukaryota</taxon>
        <taxon>Fungi</taxon>
        <taxon>Dikarya</taxon>
        <taxon>Basidiomycota</taxon>
        <taxon>Agaricomycotina</taxon>
        <taxon>Agaricomycetes</taxon>
        <taxon>Polyporales</taxon>
        <taxon>Meruliaceae</taxon>
        <taxon>Phlebia</taxon>
    </lineage>
</organism>
<keyword evidence="2" id="KW-1185">Reference proteome</keyword>
<evidence type="ECO:0000313" key="2">
    <source>
        <dbReference type="Proteomes" id="UP001148662"/>
    </source>
</evidence>
<comment type="caution">
    <text evidence="1">The sequence shown here is derived from an EMBL/GenBank/DDBJ whole genome shotgun (WGS) entry which is preliminary data.</text>
</comment>
<proteinExistence type="predicted"/>
<gene>
    <name evidence="1" type="ORF">NM688_g5345</name>
</gene>
<reference evidence="1" key="1">
    <citation type="submission" date="2022-07" db="EMBL/GenBank/DDBJ databases">
        <title>Genome Sequence of Phlebia brevispora.</title>
        <authorList>
            <person name="Buettner E."/>
        </authorList>
    </citation>
    <scope>NUCLEOTIDE SEQUENCE</scope>
    <source>
        <strain evidence="1">MPL23</strain>
    </source>
</reference>
<sequence length="823" mass="90431">MPTATESATIEGLSARIAALEQALLSKDGHDTSQKQNPCHSDEYSPPETSSRTGESTESTATDPDSPKSFEAVTSQNENGPRALLDFNVQVAAVALAQLSMAPRTEYVGAGTVLCALHKVSFHAIEPSDTFPYFELFGPTSVTTGGPSDPLHPLVSPIRSLLTNLPSRPEMEELLRGFFIERNWQFGISEQWFRAAMEAMWKHLSLRCTPTCRAQGGCAACREEINPHWLCLLFSILALAPASGQAAKESAKYFMTALTAKRIVEDFLLASPVYSTSEKAVNGGVLSCIAAVFLAIYQSDRGRLSESWKLVGAALRSAQALGLHRDPSWRKWQTMHKIEIELRVTAWWLLVTSDRLYSFLLGRPAMVPEGSFDVSALPTDVHGDGSPNEHGLFVQSYIALGQLISEAAEKCLGINTPPYATVLQMDHRLEEWEAQLHPRMRWRLPQPPPTIVYEHPQSLDNPDGPPCPERKHAYQRHTLAGWYLSTLMNIHRPYLMHPPVLPKADTASASNKRSTLNPSRERCIQIAMELTRLMTNFHDEGRAWPLPGGLNTATIAYFVFDGAVALAGALSQVPPHPQSMECLALLDKSLRVMKELADSTDGATDGQGEMPRRAITILTALRRAGGWDMTDEEKGELVILQDMLSKQHSQRQQQQQWQQQPEQGAEPINRTKDEVSNGVNFSSIPQQRSAQYQRSNTAFGVQSNSASASPYVPFPNTHPSLPEDLFAPNQPSSSTMASGSTYSGIPSFSGYDVSYAGISSPSPFYTGQSRPVQSMVMPFDVLQGVQPDVQETANIDLNWARLAGMESWYSNGAAPSLDGNIIP</sequence>
<evidence type="ECO:0000313" key="1">
    <source>
        <dbReference type="EMBL" id="KAJ3548015.1"/>
    </source>
</evidence>
<name>A0ACC1SWM0_9APHY</name>
<protein>
    <submittedName>
        <fullName evidence="1">Uncharacterized protein</fullName>
    </submittedName>
</protein>